<dbReference type="PANTHER" id="PTHR37482">
    <property type="entry name" value="OUTER MEMBRANE PROTEIN ASSEMBLY FACTOR BAME"/>
    <property type="match status" value="1"/>
</dbReference>
<gene>
    <name evidence="6" type="ORF">C8P69_101664</name>
</gene>
<protein>
    <submittedName>
        <fullName evidence="6">Beta-barrel assembly machine subunit BamE</fullName>
    </submittedName>
</protein>
<dbReference type="EMBL" id="PZZL01000001">
    <property type="protein sequence ID" value="PTM61990.1"/>
    <property type="molecule type" value="Genomic_DNA"/>
</dbReference>
<accession>A0A2T4ZJ40</accession>
<evidence type="ECO:0000256" key="3">
    <source>
        <dbReference type="ARBA" id="ARBA00023237"/>
    </source>
</evidence>
<dbReference type="Pfam" id="PF04355">
    <property type="entry name" value="BamE"/>
    <property type="match status" value="1"/>
</dbReference>
<dbReference type="GO" id="GO:1990063">
    <property type="term" value="C:Bam protein complex"/>
    <property type="evidence" value="ECO:0007669"/>
    <property type="project" value="TreeGrafter"/>
</dbReference>
<evidence type="ECO:0000259" key="5">
    <source>
        <dbReference type="Pfam" id="PF04355"/>
    </source>
</evidence>
<feature type="domain" description="Outer membrane protein assembly factor BamE" evidence="5">
    <location>
        <begin position="52"/>
        <end position="127"/>
    </location>
</feature>
<name>A0A2T4ZJ40_9HYPH</name>
<dbReference type="GO" id="GO:0030674">
    <property type="term" value="F:protein-macromolecule adaptor activity"/>
    <property type="evidence" value="ECO:0007669"/>
    <property type="project" value="TreeGrafter"/>
</dbReference>
<feature type="signal peptide" evidence="4">
    <location>
        <begin position="1"/>
        <end position="22"/>
    </location>
</feature>
<dbReference type="Proteomes" id="UP000241808">
    <property type="component" value="Unassembled WGS sequence"/>
</dbReference>
<dbReference type="InterPro" id="IPR007450">
    <property type="entry name" value="BamE_dom"/>
</dbReference>
<organism evidence="6 7">
    <name type="scientific">Phreatobacter oligotrophus</name>
    <dbReference type="NCBI Taxonomy" id="1122261"/>
    <lineage>
        <taxon>Bacteria</taxon>
        <taxon>Pseudomonadati</taxon>
        <taxon>Pseudomonadota</taxon>
        <taxon>Alphaproteobacteria</taxon>
        <taxon>Hyphomicrobiales</taxon>
        <taxon>Phreatobacteraceae</taxon>
        <taxon>Phreatobacter</taxon>
    </lineage>
</organism>
<evidence type="ECO:0000313" key="7">
    <source>
        <dbReference type="Proteomes" id="UP000241808"/>
    </source>
</evidence>
<feature type="chain" id="PRO_5015406435" evidence="4">
    <location>
        <begin position="23"/>
        <end position="164"/>
    </location>
</feature>
<dbReference type="PROSITE" id="PS51257">
    <property type="entry name" value="PROKAR_LIPOPROTEIN"/>
    <property type="match status" value="1"/>
</dbReference>
<dbReference type="OrthoDB" id="9808313at2"/>
<proteinExistence type="predicted"/>
<reference evidence="6 7" key="1">
    <citation type="submission" date="2018-04" db="EMBL/GenBank/DDBJ databases">
        <title>Genomic Encyclopedia of Archaeal and Bacterial Type Strains, Phase II (KMG-II): from individual species to whole genera.</title>
        <authorList>
            <person name="Goeker M."/>
        </authorList>
    </citation>
    <scope>NUCLEOTIDE SEQUENCE [LARGE SCALE GENOMIC DNA]</scope>
    <source>
        <strain evidence="6 7">DSM 25521</strain>
    </source>
</reference>
<sequence>MKSVPSRSLRVMAVAGVGTLLAACSQGPSVSSLTPSLPTPTQFRVGETFNRGYIPNEEALAQVKEGNSQDQVMIALGTPTTISTINGDVFYYISEKQTRTFTFQTPQTVERNVLAVYFNGQRKVERIANYGLQDGKVFDFISRSTVTGGEEANLLRQIIMGPRT</sequence>
<dbReference type="InterPro" id="IPR026592">
    <property type="entry name" value="BamE"/>
</dbReference>
<dbReference type="Gene3D" id="3.30.1450.10">
    <property type="match status" value="1"/>
</dbReference>
<evidence type="ECO:0000256" key="4">
    <source>
        <dbReference type="SAM" id="SignalP"/>
    </source>
</evidence>
<dbReference type="RefSeq" id="WP_108174418.1">
    <property type="nucleotide sequence ID" value="NZ_PZZL01000001.1"/>
</dbReference>
<dbReference type="InterPro" id="IPR037873">
    <property type="entry name" value="BamE-like"/>
</dbReference>
<evidence type="ECO:0000256" key="2">
    <source>
        <dbReference type="ARBA" id="ARBA00023136"/>
    </source>
</evidence>
<dbReference type="GO" id="GO:0043165">
    <property type="term" value="P:Gram-negative-bacterium-type cell outer membrane assembly"/>
    <property type="evidence" value="ECO:0007669"/>
    <property type="project" value="TreeGrafter"/>
</dbReference>
<dbReference type="GO" id="GO:0051205">
    <property type="term" value="P:protein insertion into membrane"/>
    <property type="evidence" value="ECO:0007669"/>
    <property type="project" value="TreeGrafter"/>
</dbReference>
<comment type="caution">
    <text evidence="6">The sequence shown here is derived from an EMBL/GenBank/DDBJ whole genome shotgun (WGS) entry which is preliminary data.</text>
</comment>
<keyword evidence="7" id="KW-1185">Reference proteome</keyword>
<evidence type="ECO:0000313" key="6">
    <source>
        <dbReference type="EMBL" id="PTM61990.1"/>
    </source>
</evidence>
<evidence type="ECO:0000256" key="1">
    <source>
        <dbReference type="ARBA" id="ARBA00022729"/>
    </source>
</evidence>
<dbReference type="PANTHER" id="PTHR37482:SF1">
    <property type="entry name" value="OUTER MEMBRANE PROTEIN ASSEMBLY FACTOR BAME"/>
    <property type="match status" value="1"/>
</dbReference>
<keyword evidence="2" id="KW-0472">Membrane</keyword>
<dbReference type="AlphaFoldDB" id="A0A2T4ZJ40"/>
<keyword evidence="3" id="KW-0998">Cell outer membrane</keyword>
<keyword evidence="1 4" id="KW-0732">Signal</keyword>